<protein>
    <recommendedName>
        <fullName evidence="3">protein disulfide-isomerase</fullName>
        <ecNumber evidence="3">5.3.4.1</ecNumber>
    </recommendedName>
</protein>
<gene>
    <name evidence="10" type="ORF">ALT_8580</name>
    <name evidence="11" type="ORF">CNMCM8927_006698</name>
</gene>
<reference evidence="11" key="3">
    <citation type="submission" date="2020-04" db="EMBL/GenBank/DDBJ databases">
        <authorList>
            <person name="Santos R.A.C."/>
            <person name="Steenwyk J.L."/>
            <person name="Rivero-Menendez O."/>
            <person name="Mead M.E."/>
            <person name="Silva L.P."/>
            <person name="Bastos R.W."/>
            <person name="Alastruey-Izquierdo A."/>
            <person name="Goldman G.H."/>
            <person name="Rokas A."/>
        </authorList>
    </citation>
    <scope>NUCLEOTIDE SEQUENCE</scope>
    <source>
        <strain evidence="11">CNM-CM8927</strain>
    </source>
</reference>
<dbReference type="PANTHER" id="PTHR45815:SF3">
    <property type="entry name" value="PROTEIN DISULFIDE-ISOMERASE A6"/>
    <property type="match status" value="1"/>
</dbReference>
<feature type="compositionally biased region" description="Basic and acidic residues" evidence="7">
    <location>
        <begin position="287"/>
        <end position="301"/>
    </location>
</feature>
<organism evidence="11 13">
    <name type="scientific">Aspergillus lentulus</name>
    <dbReference type="NCBI Taxonomy" id="293939"/>
    <lineage>
        <taxon>Eukaryota</taxon>
        <taxon>Fungi</taxon>
        <taxon>Dikarya</taxon>
        <taxon>Ascomycota</taxon>
        <taxon>Pezizomycotina</taxon>
        <taxon>Eurotiomycetes</taxon>
        <taxon>Eurotiomycetidae</taxon>
        <taxon>Eurotiales</taxon>
        <taxon>Aspergillaceae</taxon>
        <taxon>Aspergillus</taxon>
        <taxon>Aspergillus subgen. Fumigati</taxon>
    </lineage>
</organism>
<comment type="catalytic activity">
    <reaction evidence="1">
        <text>Catalyzes the rearrangement of -S-S- bonds in proteins.</text>
        <dbReference type="EC" id="5.3.4.1"/>
    </reaction>
</comment>
<dbReference type="PROSITE" id="PS51352">
    <property type="entry name" value="THIOREDOXIN_2"/>
    <property type="match status" value="1"/>
</dbReference>
<reference evidence="11" key="2">
    <citation type="journal article" date="2020" name="bioRxiv">
        <title>Genomic and phenotypic heterogeneity of clinical isolates of the human pathogens Aspergillus fumigatus, Aspergillus lentulus and Aspergillus fumigatiaffinis.</title>
        <authorList>
            <person name="dos Santos R.A.C."/>
            <person name="Steenwyk J.L."/>
            <person name="Rivero-Menendez O."/>
            <person name="Mead M.E."/>
            <person name="Silva L.P."/>
            <person name="Bastos R.W."/>
            <person name="Alastruey-Izquierdo A."/>
            <person name="Goldman G.H."/>
            <person name="Rokas A."/>
        </authorList>
    </citation>
    <scope>NUCLEOTIDE SEQUENCE</scope>
    <source>
        <strain evidence="11">CNM-CM8927</strain>
    </source>
</reference>
<evidence type="ECO:0000256" key="7">
    <source>
        <dbReference type="SAM" id="MobiDB-lite"/>
    </source>
</evidence>
<dbReference type="InterPro" id="IPR036249">
    <property type="entry name" value="Thioredoxin-like_sf"/>
</dbReference>
<dbReference type="EMBL" id="BCLY01000016">
    <property type="protein sequence ID" value="GAQ11259.1"/>
    <property type="molecule type" value="Genomic_DNA"/>
</dbReference>
<reference evidence="10 12" key="1">
    <citation type="submission" date="2015-11" db="EMBL/GenBank/DDBJ databases">
        <title>Aspergillus lentulus strain IFM 54703T.</title>
        <authorList>
            <person name="Kusuya Y."/>
            <person name="Sakai K."/>
            <person name="Kamei K."/>
            <person name="Takahashi H."/>
            <person name="Yaguchi T."/>
        </authorList>
    </citation>
    <scope>NUCLEOTIDE SEQUENCE [LARGE SCALE GENOMIC DNA]</scope>
    <source>
        <strain evidence="10 12">IFM 54703</strain>
    </source>
</reference>
<evidence type="ECO:0000313" key="13">
    <source>
        <dbReference type="Proteomes" id="UP000649114"/>
    </source>
</evidence>
<keyword evidence="6" id="KW-0676">Redox-active center</keyword>
<evidence type="ECO:0000313" key="10">
    <source>
        <dbReference type="EMBL" id="GAQ11259.1"/>
    </source>
</evidence>
<dbReference type="GO" id="GO:0003756">
    <property type="term" value="F:protein disulfide isomerase activity"/>
    <property type="evidence" value="ECO:0007669"/>
    <property type="project" value="UniProtKB-EC"/>
</dbReference>
<evidence type="ECO:0000256" key="2">
    <source>
        <dbReference type="ARBA" id="ARBA00004319"/>
    </source>
</evidence>
<evidence type="ECO:0000256" key="6">
    <source>
        <dbReference type="ARBA" id="ARBA00023284"/>
    </source>
</evidence>
<dbReference type="GO" id="GO:0005788">
    <property type="term" value="C:endoplasmic reticulum lumen"/>
    <property type="evidence" value="ECO:0007669"/>
    <property type="project" value="UniProtKB-SubCell"/>
</dbReference>
<feature type="compositionally biased region" description="Low complexity" evidence="7">
    <location>
        <begin position="261"/>
        <end position="280"/>
    </location>
</feature>
<keyword evidence="4" id="KW-1015">Disulfide bond</keyword>
<dbReference type="SUPFAM" id="SSF52833">
    <property type="entry name" value="Thioredoxin-like"/>
    <property type="match status" value="2"/>
</dbReference>
<proteinExistence type="predicted"/>
<evidence type="ECO:0000256" key="1">
    <source>
        <dbReference type="ARBA" id="ARBA00001182"/>
    </source>
</evidence>
<feature type="region of interest" description="Disordered" evidence="7">
    <location>
        <begin position="455"/>
        <end position="496"/>
    </location>
</feature>
<dbReference type="GO" id="GO:0034976">
    <property type="term" value="P:response to endoplasmic reticulum stress"/>
    <property type="evidence" value="ECO:0007669"/>
    <property type="project" value="TreeGrafter"/>
</dbReference>
<evidence type="ECO:0000313" key="12">
    <source>
        <dbReference type="Proteomes" id="UP000051487"/>
    </source>
</evidence>
<feature type="chain" id="PRO_5044170903" description="protein disulfide-isomerase" evidence="8">
    <location>
        <begin position="23"/>
        <end position="496"/>
    </location>
</feature>
<dbReference type="Pfam" id="PF00085">
    <property type="entry name" value="Thioredoxin"/>
    <property type="match status" value="1"/>
</dbReference>
<feature type="compositionally biased region" description="Basic and acidic residues" evidence="7">
    <location>
        <begin position="461"/>
        <end position="496"/>
    </location>
</feature>
<dbReference type="Gene3D" id="3.40.30.10">
    <property type="entry name" value="Glutaredoxin"/>
    <property type="match status" value="2"/>
</dbReference>
<dbReference type="CDD" id="cd03002">
    <property type="entry name" value="PDI_a_MPD1_like"/>
    <property type="match status" value="1"/>
</dbReference>
<keyword evidence="8" id="KW-0732">Signal</keyword>
<comment type="subcellular location">
    <subcellularLocation>
        <location evidence="2">Endoplasmic reticulum lumen</location>
    </subcellularLocation>
</comment>
<name>A0AAN5YY19_ASPLE</name>
<evidence type="ECO:0000313" key="11">
    <source>
        <dbReference type="EMBL" id="KAF4209258.1"/>
    </source>
</evidence>
<comment type="caution">
    <text evidence="11">The sequence shown here is derived from an EMBL/GenBank/DDBJ whole genome shotgun (WGS) entry which is preliminary data.</text>
</comment>
<accession>A0AAN5YY19</accession>
<evidence type="ECO:0000259" key="9">
    <source>
        <dbReference type="PROSITE" id="PS51352"/>
    </source>
</evidence>
<dbReference type="Pfam" id="PF24541">
    <property type="entry name" value="Thioredox_PDIA6_C"/>
    <property type="match status" value="1"/>
</dbReference>
<dbReference type="AlphaFoldDB" id="A0AAN5YY19"/>
<dbReference type="PRINTS" id="PR00421">
    <property type="entry name" value="THIOREDOXIN"/>
</dbReference>
<feature type="region of interest" description="Disordered" evidence="7">
    <location>
        <begin position="249"/>
        <end position="317"/>
    </location>
</feature>
<dbReference type="Proteomes" id="UP000051487">
    <property type="component" value="Unassembled WGS sequence"/>
</dbReference>
<evidence type="ECO:0000256" key="8">
    <source>
        <dbReference type="SAM" id="SignalP"/>
    </source>
</evidence>
<dbReference type="Proteomes" id="UP000649114">
    <property type="component" value="Unassembled WGS sequence"/>
</dbReference>
<dbReference type="PANTHER" id="PTHR45815">
    <property type="entry name" value="PROTEIN DISULFIDE-ISOMERASE A6"/>
    <property type="match status" value="1"/>
</dbReference>
<dbReference type="PROSITE" id="PS00194">
    <property type="entry name" value="THIOREDOXIN_1"/>
    <property type="match status" value="1"/>
</dbReference>
<dbReference type="InterPro" id="IPR057305">
    <property type="entry name" value="Thioredox_PDIA6_C"/>
</dbReference>
<dbReference type="CDD" id="cd02981">
    <property type="entry name" value="PDI_b_family"/>
    <property type="match status" value="1"/>
</dbReference>
<dbReference type="GO" id="GO:0015035">
    <property type="term" value="F:protein-disulfide reductase activity"/>
    <property type="evidence" value="ECO:0007669"/>
    <property type="project" value="TreeGrafter"/>
</dbReference>
<sequence length="496" mass="53521">MMQPSSALLLVASLLAASSVNADGLYTKKSPVLQVTQKTYEQLIANSNYTSIVEFYAPWCGHCQNLKPAYEKAAKNLEGLAKVAAVNCDDDANKPLCGRMGVQGFPTLKIVTPSKKPGKPKVEDYQGARSAKAIVDAVVDRIPNHVKRVTDKDLDQWLSEDKEAPKAILFTEKGTTSALLKAVAIEFLGSIKVGQIRNKESNAVEKFGVKEFPTLVLVPGGDREPIIYDGELKKQAIVKFLSQVAAPNPDPAPVSFEAKSSKSSKSPKSTKSAKSSKSSTILNEEAENLKPTESPDPKVVPDDATDSKPAQVPIQAPPIPVLPTAEELEAACLKPTSGTCVLALLPEAREADAEMPSPAKEALVSLSEISHKHALRKSKLFPFYSVPAINSGAKTLRAGLGLSEGQISVEIIALNGRRGWWRRYDASEAQDYGAVSVEAWIDAIRLGEGSKSKLPEGVIVEQKEESEKEADKQAEKEANKETDEEADKEKGDHDEL</sequence>
<feature type="domain" description="Thioredoxin" evidence="9">
    <location>
        <begin position="8"/>
        <end position="144"/>
    </location>
</feature>
<dbReference type="EC" id="5.3.4.1" evidence="3"/>
<evidence type="ECO:0000256" key="5">
    <source>
        <dbReference type="ARBA" id="ARBA00023235"/>
    </source>
</evidence>
<evidence type="ECO:0000256" key="3">
    <source>
        <dbReference type="ARBA" id="ARBA00012723"/>
    </source>
</evidence>
<dbReference type="InterPro" id="IPR017937">
    <property type="entry name" value="Thioredoxin_CS"/>
</dbReference>
<evidence type="ECO:0000256" key="4">
    <source>
        <dbReference type="ARBA" id="ARBA00023157"/>
    </source>
</evidence>
<keyword evidence="5" id="KW-0413">Isomerase</keyword>
<feature type="signal peptide" evidence="8">
    <location>
        <begin position="1"/>
        <end position="22"/>
    </location>
</feature>
<dbReference type="InterPro" id="IPR013766">
    <property type="entry name" value="Thioredoxin_domain"/>
</dbReference>
<dbReference type="EMBL" id="JAAAPU010000004">
    <property type="protein sequence ID" value="KAF4209258.1"/>
    <property type="molecule type" value="Genomic_DNA"/>
</dbReference>